<keyword evidence="11" id="KW-1185">Reference proteome</keyword>
<dbReference type="PROSITE" id="PS51751">
    <property type="entry name" value="EXPERA"/>
    <property type="match status" value="2"/>
</dbReference>
<evidence type="ECO:0000256" key="3">
    <source>
        <dbReference type="ARBA" id="ARBA00022737"/>
    </source>
</evidence>
<evidence type="ECO:0000256" key="5">
    <source>
        <dbReference type="ARBA" id="ARBA00023136"/>
    </source>
</evidence>
<name>A0A8C0IE62_BUBBB</name>
<keyword evidence="3" id="KW-0677">Repeat</keyword>
<feature type="domain" description="EXPERA" evidence="9">
    <location>
        <begin position="194"/>
        <end position="328"/>
    </location>
</feature>
<feature type="transmembrane region" description="Helical" evidence="8">
    <location>
        <begin position="246"/>
        <end position="265"/>
    </location>
</feature>
<sequence length="353" mass="39516">AQVLEPIPLFCSSPLVLMLTGVLVLAGLFSIIFFVRSGDLGCGESRGTRSEPARSPAVFVVFSFTSVVDLIISLEEDGYISGFVEVYVREGEPHLRTAHGILICYWDGIIHYGLYLAMIVAIGQRKSYRNLGLFWLGSLMMSIVVFLLGNLIGKYSSDLSPAFLLNLPYVLIPIWAGLRLFQQPKGKYLYQRPQDAGLVLLLLLTAAFTFFRGMVVLDCPADSCFEYIYQHEPYLRDPVAYPKVQMLIYMFYVLPFLCLCIYGLVLPGCSWLPDWSLVFAGAIAQAQFAHLGSSLHPRTPFPYQTPEDVWWSFLLTNVLYALGPQLLAYRCLRSPAFFLPATPASLHGGKKHQ</sequence>
<protein>
    <submittedName>
        <fullName evidence="10">Transmembrane 6 superfamily member 2</fullName>
    </submittedName>
</protein>
<evidence type="ECO:0000256" key="6">
    <source>
        <dbReference type="ARBA" id="ARBA00034760"/>
    </source>
</evidence>
<organism evidence="10 11">
    <name type="scientific">Bubo bubo</name>
    <name type="common">Eurasian eagle-owl</name>
    <name type="synonym">Strix bubo</name>
    <dbReference type="NCBI Taxonomy" id="30461"/>
    <lineage>
        <taxon>Eukaryota</taxon>
        <taxon>Metazoa</taxon>
        <taxon>Chordata</taxon>
        <taxon>Craniata</taxon>
        <taxon>Vertebrata</taxon>
        <taxon>Euteleostomi</taxon>
        <taxon>Archelosauria</taxon>
        <taxon>Archosauria</taxon>
        <taxon>Dinosauria</taxon>
        <taxon>Saurischia</taxon>
        <taxon>Theropoda</taxon>
        <taxon>Coelurosauria</taxon>
        <taxon>Aves</taxon>
        <taxon>Neognathae</taxon>
        <taxon>Neoaves</taxon>
        <taxon>Telluraves</taxon>
        <taxon>Strigiformes</taxon>
        <taxon>Strigidae</taxon>
        <taxon>Bubo</taxon>
    </lineage>
</organism>
<dbReference type="GO" id="GO:0033116">
    <property type="term" value="C:endoplasmic reticulum-Golgi intermediate compartment membrane"/>
    <property type="evidence" value="ECO:0007669"/>
    <property type="project" value="TreeGrafter"/>
</dbReference>
<comment type="similarity">
    <text evidence="6">Belongs to the TM6SF family.</text>
</comment>
<evidence type="ECO:0000256" key="2">
    <source>
        <dbReference type="ARBA" id="ARBA00022692"/>
    </source>
</evidence>
<evidence type="ECO:0000256" key="7">
    <source>
        <dbReference type="PROSITE-ProRule" id="PRU01087"/>
    </source>
</evidence>
<proteinExistence type="inferred from homology"/>
<comment type="subcellular location">
    <subcellularLocation>
        <location evidence="1">Endomembrane system</location>
        <topology evidence="1">Multi-pass membrane protein</topology>
    </subcellularLocation>
</comment>
<dbReference type="InterPro" id="IPR059044">
    <property type="entry name" value="TM_Tm6sf1/2"/>
</dbReference>
<evidence type="ECO:0000313" key="11">
    <source>
        <dbReference type="Proteomes" id="UP000694567"/>
    </source>
</evidence>
<dbReference type="GO" id="GO:0019216">
    <property type="term" value="P:regulation of lipid metabolic process"/>
    <property type="evidence" value="ECO:0007669"/>
    <property type="project" value="TreeGrafter"/>
</dbReference>
<evidence type="ECO:0000256" key="8">
    <source>
        <dbReference type="SAM" id="Phobius"/>
    </source>
</evidence>
<keyword evidence="4 7" id="KW-1133">Transmembrane helix</keyword>
<evidence type="ECO:0000259" key="9">
    <source>
        <dbReference type="PROSITE" id="PS51751"/>
    </source>
</evidence>
<feature type="transmembrane region" description="Helical" evidence="8">
    <location>
        <begin position="198"/>
        <end position="217"/>
    </location>
</feature>
<feature type="transmembrane region" description="Helical" evidence="8">
    <location>
        <begin position="98"/>
        <end position="121"/>
    </location>
</feature>
<feature type="transmembrane region" description="Helical" evidence="8">
    <location>
        <begin position="133"/>
        <end position="153"/>
    </location>
</feature>
<keyword evidence="2 7" id="KW-0812">Transmembrane</keyword>
<dbReference type="Pfam" id="PF26083">
    <property type="entry name" value="TM_Tm6sf2"/>
    <property type="match status" value="1"/>
</dbReference>
<evidence type="ECO:0000313" key="10">
    <source>
        <dbReference type="Ensembl" id="ENSBOBP00000014730.1"/>
    </source>
</evidence>
<dbReference type="InterPro" id="IPR033118">
    <property type="entry name" value="EXPERA"/>
</dbReference>
<evidence type="ECO:0000256" key="4">
    <source>
        <dbReference type="ARBA" id="ARBA00022989"/>
    </source>
</evidence>
<dbReference type="AlphaFoldDB" id="A0A8C0IE62"/>
<feature type="transmembrane region" description="Helical" evidence="8">
    <location>
        <begin position="15"/>
        <end position="35"/>
    </location>
</feature>
<keyword evidence="5 7" id="KW-0472">Membrane</keyword>
<dbReference type="PANTHER" id="PTHR14568:SF9">
    <property type="entry name" value="TRANSMEMBRANE 6 SUPERFAMILY MEMBER 2"/>
    <property type="match status" value="1"/>
</dbReference>
<dbReference type="Ensembl" id="ENSBOBT00000015069.1">
    <property type="protein sequence ID" value="ENSBOBP00000014730.1"/>
    <property type="gene ID" value="ENSBOBG00000009158.1"/>
</dbReference>
<accession>A0A8C0IE62</accession>
<dbReference type="Pfam" id="PF05241">
    <property type="entry name" value="EBP"/>
    <property type="match status" value="1"/>
</dbReference>
<evidence type="ECO:0000256" key="1">
    <source>
        <dbReference type="ARBA" id="ARBA00004127"/>
    </source>
</evidence>
<feature type="domain" description="EXPERA" evidence="9">
    <location>
        <begin position="54"/>
        <end position="177"/>
    </location>
</feature>
<dbReference type="PANTHER" id="PTHR14568">
    <property type="entry name" value="TRANSMEMBRANE SUPERFAMILY 6 MEMBER 1/2"/>
    <property type="match status" value="1"/>
</dbReference>
<dbReference type="CDD" id="cd21106">
    <property type="entry name" value="TM6SF1-like"/>
    <property type="match status" value="1"/>
</dbReference>
<dbReference type="GO" id="GO:0005789">
    <property type="term" value="C:endoplasmic reticulum membrane"/>
    <property type="evidence" value="ECO:0007669"/>
    <property type="project" value="TreeGrafter"/>
</dbReference>
<dbReference type="InterPro" id="IPR047195">
    <property type="entry name" value="TM6SF1-like"/>
</dbReference>
<feature type="transmembrane region" description="Helical" evidence="8">
    <location>
        <begin position="56"/>
        <end position="74"/>
    </location>
</feature>
<feature type="transmembrane region" description="Helical" evidence="8">
    <location>
        <begin position="159"/>
        <end position="178"/>
    </location>
</feature>
<dbReference type="Proteomes" id="UP000694567">
    <property type="component" value="Unplaced"/>
</dbReference>
<reference evidence="10" key="1">
    <citation type="submission" date="2025-08" db="UniProtKB">
        <authorList>
            <consortium name="Ensembl"/>
        </authorList>
    </citation>
    <scope>IDENTIFICATION</scope>
</reference>
<reference evidence="10" key="2">
    <citation type="submission" date="2025-09" db="UniProtKB">
        <authorList>
            <consortium name="Ensembl"/>
        </authorList>
    </citation>
    <scope>IDENTIFICATION</scope>
</reference>
<dbReference type="GO" id="GO:0055088">
    <property type="term" value="P:lipid homeostasis"/>
    <property type="evidence" value="ECO:0007669"/>
    <property type="project" value="TreeGrafter"/>
</dbReference>